<name>A0A4P7PUI0_9FLAO</name>
<protein>
    <submittedName>
        <fullName evidence="1">Uncharacterized protein</fullName>
    </submittedName>
</protein>
<evidence type="ECO:0000313" key="2">
    <source>
        <dbReference type="Proteomes" id="UP000296862"/>
    </source>
</evidence>
<dbReference type="Proteomes" id="UP000296862">
    <property type="component" value="Chromosome"/>
</dbReference>
<sequence>MKIAIVCYPTFGDLILRGGSPVGFRYANFSSLFYKIKNNT</sequence>
<proteinExistence type="predicted"/>
<dbReference type="EMBL" id="CP038810">
    <property type="protein sequence ID" value="QBZ98618.1"/>
    <property type="molecule type" value="Genomic_DNA"/>
</dbReference>
<organism evidence="1 2">
    <name type="scientific">Flavobacterium sangjuense</name>
    <dbReference type="NCBI Taxonomy" id="2518177"/>
    <lineage>
        <taxon>Bacteria</taxon>
        <taxon>Pseudomonadati</taxon>
        <taxon>Bacteroidota</taxon>
        <taxon>Flavobacteriia</taxon>
        <taxon>Flavobacteriales</taxon>
        <taxon>Flavobacteriaceae</taxon>
        <taxon>Flavobacterium</taxon>
    </lineage>
</organism>
<dbReference type="KEGG" id="fsn:GS03_02127"/>
<dbReference type="AlphaFoldDB" id="A0A4P7PUI0"/>
<gene>
    <name evidence="1" type="ORF">GS03_02127</name>
</gene>
<keyword evidence="2" id="KW-1185">Reference proteome</keyword>
<accession>A0A4P7PUI0</accession>
<evidence type="ECO:0000313" key="1">
    <source>
        <dbReference type="EMBL" id="QBZ98618.1"/>
    </source>
</evidence>
<reference evidence="1 2" key="1">
    <citation type="submission" date="2019-04" db="EMBL/GenBank/DDBJ databases">
        <title>Flavobacterium sp. GS03.</title>
        <authorList>
            <person name="Kim H."/>
        </authorList>
    </citation>
    <scope>NUCLEOTIDE SEQUENCE [LARGE SCALE GENOMIC DNA]</scope>
    <source>
        <strain evidence="1 2">GS03</strain>
    </source>
</reference>